<name>A0ACA9KID1_9GLOM</name>
<evidence type="ECO:0000313" key="1">
    <source>
        <dbReference type="EMBL" id="CAG8473279.1"/>
    </source>
</evidence>
<dbReference type="EMBL" id="CAJVQC010000528">
    <property type="protein sequence ID" value="CAG8473279.1"/>
    <property type="molecule type" value="Genomic_DNA"/>
</dbReference>
<comment type="caution">
    <text evidence="1">The sequence shown here is derived from an EMBL/GenBank/DDBJ whole genome shotgun (WGS) entry which is preliminary data.</text>
</comment>
<protein>
    <submittedName>
        <fullName evidence="1">12250_t:CDS:1</fullName>
    </submittedName>
</protein>
<reference evidence="1" key="1">
    <citation type="submission" date="2021-06" db="EMBL/GenBank/DDBJ databases">
        <authorList>
            <person name="Kallberg Y."/>
            <person name="Tangrot J."/>
            <person name="Rosling A."/>
        </authorList>
    </citation>
    <scope>NUCLEOTIDE SEQUENCE</scope>
    <source>
        <strain evidence="1">MA461A</strain>
    </source>
</reference>
<organism evidence="1 2">
    <name type="scientific">Racocetra persica</name>
    <dbReference type="NCBI Taxonomy" id="160502"/>
    <lineage>
        <taxon>Eukaryota</taxon>
        <taxon>Fungi</taxon>
        <taxon>Fungi incertae sedis</taxon>
        <taxon>Mucoromycota</taxon>
        <taxon>Glomeromycotina</taxon>
        <taxon>Glomeromycetes</taxon>
        <taxon>Diversisporales</taxon>
        <taxon>Gigasporaceae</taxon>
        <taxon>Racocetra</taxon>
    </lineage>
</organism>
<dbReference type="Proteomes" id="UP000789920">
    <property type="component" value="Unassembled WGS sequence"/>
</dbReference>
<keyword evidence="2" id="KW-1185">Reference proteome</keyword>
<proteinExistence type="predicted"/>
<sequence>MDSSVINIEDSDSEEEKVKTKRAKKSNHMPKEEKLSSNEVKLANIITQLCSKYQCDTPPTYSSFGLTHDFKSNTQRSQSQSQSTDTENILGSNFVSALQECLNLLTNILNSARS</sequence>
<gene>
    <name evidence="1" type="ORF">RPERSI_LOCUS677</name>
</gene>
<accession>A0ACA9KID1</accession>
<evidence type="ECO:0000313" key="2">
    <source>
        <dbReference type="Proteomes" id="UP000789920"/>
    </source>
</evidence>